<dbReference type="PANTHER" id="PTHR43493:SF5">
    <property type="entry name" value="DNA GYRASE SUBUNIT A, CHLOROPLASTIC_MITOCHONDRIAL"/>
    <property type="match status" value="1"/>
</dbReference>
<evidence type="ECO:0000256" key="1">
    <source>
        <dbReference type="ARBA" id="ARBA00000185"/>
    </source>
</evidence>
<dbReference type="GO" id="GO:0003677">
    <property type="term" value="F:DNA binding"/>
    <property type="evidence" value="ECO:0007669"/>
    <property type="project" value="UniProtKB-UniRule"/>
</dbReference>
<dbReference type="GO" id="GO:0005737">
    <property type="term" value="C:cytoplasm"/>
    <property type="evidence" value="ECO:0007669"/>
    <property type="project" value="TreeGrafter"/>
</dbReference>
<comment type="similarity">
    <text evidence="2">Belongs to the type II topoisomerase GyrA/ParC subunit family.</text>
</comment>
<evidence type="ECO:0000256" key="6">
    <source>
        <dbReference type="PROSITE-ProRule" id="PRU01384"/>
    </source>
</evidence>
<sequence length="951" mass="107438">MSKKKEIKNITPVVNSAADQADGINLSIGVDGLYQNWFLDYASYVILERAVPRIEDGLKPVQRRIMHSLKEMDDGRFNKVANVIGNTMQYHPHGDAAIGEAIVNIGQKDILIETQGNWGDVRTGDGAAAPRYIEARLSKFALDVVYNAQTTAWQLSYDGRKREPVTLPVKFPLLLAQGVEGIAVGLSTKILPHNFVELIKASIDILKEKKPKIYPDFPTGGIADFSEYNQGLRGGKIKVRAKIEILDKKTLVIKEIPFATTTTSIMESIVKASEKGQIKVKQVVDNTAQDVEIQIHLQAGQSPEVSIDALYAFTDCEISISPNACVIIEDKPTFLPVNEILKYNTHQTVQLLKQELQIRRDELMEKILFSSLEKIFIEKRIYRNIEECETFEEVITTIDKGLKPYKKQFYREITRDDILRLTEIKIKRISKFDSFKADDLLKDLEKELKQTLNHLKHLTDYAIAYYQNLLDKYGKGRERKTEIKSFQSVTAVEVIANNQKLYVNRDDGFIGWGLKKDEYICDCSELDDIIVVRKDGKAKVSRIQEKVFMGKDILYVGIWKKGDDRMVYNVIYTDGKTGVSFAKRFSIPGVTRDKEYPIATDEKNSKIHYVSGNPNGEAETVEVKLSQASTARKKIFEYDFSDLEVKGRAVKGNTITKYPIRRVDFLKAGGSTLSKLNLWYDEASGRINKDERGKYIGKFDGDDQIIAFMRNGSYKITNYDLTNRYEPEKTLHLEKFNPKKVISAVYVDGESKQYMAKRFVIETSTADKEFGFISEGIGSRLVLISTSETPEIEVEEIKNKDKGKVSHVVNLEDIVDVKGWKAIGNKLSQYKVTKVSLLEEPEEVAPQEDDETTEEDQSSKKKQNLKQAPSSKKTGKSASSVARPSKKVAKAASKRQATSKKVSPSKKSKSSKKTYSVKATKAKPKKVQKKSSKKIVKAKVKTKAKPKPKKR</sequence>
<dbReference type="NCBIfam" id="NF007209">
    <property type="entry name" value="PRK09631.1"/>
    <property type="match status" value="1"/>
</dbReference>
<feature type="compositionally biased region" description="Polar residues" evidence="7">
    <location>
        <begin position="865"/>
        <end position="882"/>
    </location>
</feature>
<evidence type="ECO:0000256" key="2">
    <source>
        <dbReference type="ARBA" id="ARBA00008263"/>
    </source>
</evidence>
<feature type="region of interest" description="Disordered" evidence="7">
    <location>
        <begin position="841"/>
        <end position="951"/>
    </location>
</feature>
<dbReference type="SMART" id="SM00434">
    <property type="entry name" value="TOP4c"/>
    <property type="match status" value="1"/>
</dbReference>
<dbReference type="InterPro" id="IPR013760">
    <property type="entry name" value="Topo_IIA-like_dom_sf"/>
</dbReference>
<protein>
    <submittedName>
        <fullName evidence="9">DNA topoisomerase IV subunit A</fullName>
    </submittedName>
</protein>
<dbReference type="Gene3D" id="1.10.268.10">
    <property type="entry name" value="Topoisomerase, domain 3"/>
    <property type="match status" value="1"/>
</dbReference>
<evidence type="ECO:0000313" key="9">
    <source>
        <dbReference type="EMBL" id="GCC50010.1"/>
    </source>
</evidence>
<feature type="compositionally biased region" description="Basic residues" evidence="7">
    <location>
        <begin position="920"/>
        <end position="951"/>
    </location>
</feature>
<keyword evidence="3 6" id="KW-0799">Topoisomerase</keyword>
<keyword evidence="4 6" id="KW-0238">DNA-binding</keyword>
<name>A0A401U591_9BACT</name>
<feature type="compositionally biased region" description="Basic residues" evidence="7">
    <location>
        <begin position="903"/>
        <end position="912"/>
    </location>
</feature>
<dbReference type="GO" id="GO:0006265">
    <property type="term" value="P:DNA topological change"/>
    <property type="evidence" value="ECO:0007669"/>
    <property type="project" value="UniProtKB-UniRule"/>
</dbReference>
<evidence type="ECO:0000256" key="5">
    <source>
        <dbReference type="ARBA" id="ARBA00023235"/>
    </source>
</evidence>
<dbReference type="GO" id="GO:0005524">
    <property type="term" value="F:ATP binding"/>
    <property type="evidence" value="ECO:0007669"/>
    <property type="project" value="InterPro"/>
</dbReference>
<dbReference type="Pfam" id="PF00521">
    <property type="entry name" value="DNA_topoisoIV"/>
    <property type="match status" value="1"/>
</dbReference>
<feature type="compositionally biased region" description="Acidic residues" evidence="7">
    <location>
        <begin position="841"/>
        <end position="856"/>
    </location>
</feature>
<dbReference type="AlphaFoldDB" id="A0A401U591"/>
<evidence type="ECO:0000256" key="4">
    <source>
        <dbReference type="ARBA" id="ARBA00023125"/>
    </source>
</evidence>
<dbReference type="OrthoDB" id="9806486at2"/>
<dbReference type="EMBL" id="BHXQ01000001">
    <property type="protein sequence ID" value="GCC50010.1"/>
    <property type="molecule type" value="Genomic_DNA"/>
</dbReference>
<dbReference type="GO" id="GO:0009330">
    <property type="term" value="C:DNA topoisomerase type II (double strand cut, ATP-hydrolyzing) complex"/>
    <property type="evidence" value="ECO:0007669"/>
    <property type="project" value="TreeGrafter"/>
</dbReference>
<feature type="active site" description="O-(5'-phospho-DNA)-tyrosine intermediate" evidence="6">
    <location>
        <position position="132"/>
    </location>
</feature>
<proteinExistence type="inferred from homology"/>
<evidence type="ECO:0000259" key="8">
    <source>
        <dbReference type="PROSITE" id="PS52040"/>
    </source>
</evidence>
<dbReference type="InterPro" id="IPR013758">
    <property type="entry name" value="Topo_IIA_A/C_ab"/>
</dbReference>
<keyword evidence="5 6" id="KW-0413">Isomerase</keyword>
<reference evidence="9 10" key="1">
    <citation type="submission" date="2018-11" db="EMBL/GenBank/DDBJ databases">
        <title>Chryseotalea sanarue gen. nov., sp., nov., a member of the family Cytophagaceae, isolated from a brackish lake in Hamamatsu Japan.</title>
        <authorList>
            <person name="Maejima Y."/>
            <person name="Iino T."/>
            <person name="Muraguchi Y."/>
            <person name="Fukuda K."/>
            <person name="Ohkuma M."/>
            <person name="Moriuchi R."/>
            <person name="Dohra H."/>
            <person name="Kimbara K."/>
            <person name="Shintani M."/>
        </authorList>
    </citation>
    <scope>NUCLEOTIDE SEQUENCE [LARGE SCALE GENOMIC DNA]</scope>
    <source>
        <strain evidence="9 10">Ys</strain>
    </source>
</reference>
<dbReference type="NCBIfam" id="NF009397">
    <property type="entry name" value="PRK12758.1"/>
    <property type="match status" value="1"/>
</dbReference>
<accession>A0A401U591</accession>
<feature type="compositionally biased region" description="Basic residues" evidence="7">
    <location>
        <begin position="884"/>
        <end position="893"/>
    </location>
</feature>
<keyword evidence="10" id="KW-1185">Reference proteome</keyword>
<dbReference type="InterPro" id="IPR013757">
    <property type="entry name" value="Topo_IIA_A_a_sf"/>
</dbReference>
<evidence type="ECO:0000256" key="7">
    <source>
        <dbReference type="SAM" id="MobiDB-lite"/>
    </source>
</evidence>
<feature type="domain" description="Topo IIA-type catalytic" evidence="8">
    <location>
        <begin position="51"/>
        <end position="336"/>
    </location>
</feature>
<dbReference type="PROSITE" id="PS52040">
    <property type="entry name" value="TOPO_IIA"/>
    <property type="match status" value="1"/>
</dbReference>
<organism evidence="9 10">
    <name type="scientific">Chryseotalea sanaruensis</name>
    <dbReference type="NCBI Taxonomy" id="2482724"/>
    <lineage>
        <taxon>Bacteria</taxon>
        <taxon>Pseudomonadati</taxon>
        <taxon>Bacteroidota</taxon>
        <taxon>Cytophagia</taxon>
        <taxon>Cytophagales</taxon>
        <taxon>Chryseotaleaceae</taxon>
        <taxon>Chryseotalea</taxon>
    </lineage>
</organism>
<dbReference type="PANTHER" id="PTHR43493">
    <property type="entry name" value="DNA GYRASE/TOPOISOMERASE SUBUNIT A"/>
    <property type="match status" value="1"/>
</dbReference>
<evidence type="ECO:0000256" key="3">
    <source>
        <dbReference type="ARBA" id="ARBA00023029"/>
    </source>
</evidence>
<dbReference type="RefSeq" id="WP_127120670.1">
    <property type="nucleotide sequence ID" value="NZ_BHXQ01000001.1"/>
</dbReference>
<dbReference type="Gene3D" id="3.30.1360.40">
    <property type="match status" value="1"/>
</dbReference>
<dbReference type="Gene3D" id="3.90.199.10">
    <property type="entry name" value="Topoisomerase II, domain 5"/>
    <property type="match status" value="1"/>
</dbReference>
<dbReference type="Proteomes" id="UP000288227">
    <property type="component" value="Unassembled WGS sequence"/>
</dbReference>
<evidence type="ECO:0000313" key="10">
    <source>
        <dbReference type="Proteomes" id="UP000288227"/>
    </source>
</evidence>
<dbReference type="SUPFAM" id="SSF56719">
    <property type="entry name" value="Type II DNA topoisomerase"/>
    <property type="match status" value="1"/>
</dbReference>
<dbReference type="InterPro" id="IPR002205">
    <property type="entry name" value="Topo_IIA_dom_A"/>
</dbReference>
<dbReference type="GO" id="GO:0003918">
    <property type="term" value="F:DNA topoisomerase type II (double strand cut, ATP-hydrolyzing) activity"/>
    <property type="evidence" value="ECO:0007669"/>
    <property type="project" value="UniProtKB-EC"/>
</dbReference>
<comment type="catalytic activity">
    <reaction evidence="1 6">
        <text>ATP-dependent breakage, passage and rejoining of double-stranded DNA.</text>
        <dbReference type="EC" id="5.6.2.2"/>
    </reaction>
</comment>
<dbReference type="InterPro" id="IPR050220">
    <property type="entry name" value="Type_II_DNA_Topoisomerases"/>
</dbReference>
<gene>
    <name evidence="9" type="ORF">SanaruYs_02250</name>
</gene>
<comment type="caution">
    <text evidence="9">The sequence shown here is derived from an EMBL/GenBank/DDBJ whole genome shotgun (WGS) entry which is preliminary data.</text>
</comment>